<accession>A0A645C1K7</accession>
<evidence type="ECO:0000313" key="2">
    <source>
        <dbReference type="EMBL" id="MPM71502.1"/>
    </source>
</evidence>
<feature type="transmembrane region" description="Helical" evidence="1">
    <location>
        <begin position="154"/>
        <end position="176"/>
    </location>
</feature>
<keyword evidence="1" id="KW-1133">Transmembrane helix</keyword>
<evidence type="ECO:0000256" key="1">
    <source>
        <dbReference type="SAM" id="Phobius"/>
    </source>
</evidence>
<comment type="caution">
    <text evidence="2">The sequence shown here is derived from an EMBL/GenBank/DDBJ whole genome shotgun (WGS) entry which is preliminary data.</text>
</comment>
<organism evidence="2">
    <name type="scientific">bioreactor metagenome</name>
    <dbReference type="NCBI Taxonomy" id="1076179"/>
    <lineage>
        <taxon>unclassified sequences</taxon>
        <taxon>metagenomes</taxon>
        <taxon>ecological metagenomes</taxon>
    </lineage>
</organism>
<dbReference type="AlphaFoldDB" id="A0A645C1K7"/>
<proteinExistence type="predicted"/>
<reference evidence="2" key="1">
    <citation type="submission" date="2019-08" db="EMBL/GenBank/DDBJ databases">
        <authorList>
            <person name="Kucharzyk K."/>
            <person name="Murdoch R.W."/>
            <person name="Higgins S."/>
            <person name="Loffler F."/>
        </authorList>
    </citation>
    <scope>NUCLEOTIDE SEQUENCE</scope>
</reference>
<name>A0A645C1K7_9ZZZZ</name>
<keyword evidence="1" id="KW-0812">Transmembrane</keyword>
<keyword evidence="1" id="KW-0472">Membrane</keyword>
<dbReference type="EMBL" id="VSSQ01024156">
    <property type="protein sequence ID" value="MPM71502.1"/>
    <property type="molecule type" value="Genomic_DNA"/>
</dbReference>
<feature type="transmembrane region" description="Helical" evidence="1">
    <location>
        <begin position="188"/>
        <end position="209"/>
    </location>
</feature>
<gene>
    <name evidence="2" type="ORF">SDC9_118467</name>
</gene>
<sequence length="220" mass="26031">MIDLDLFIKHPHGKKSKVYIDGEIIHGIQARDEDTLKFHVSLNEGKHHILIQKEEILNTKLWLLRMFQFLKRNNNFLCLKFEIGYDGYFPQIEFDINLTKNESIDVSLIHNICDPGGRTESDYFYYKVNSKNKAIKNINEDIPVTKKYLTRWRLIHIFPITCVFLVFALSLFLNSINYVKINDIKKFIIELAILFASIVAYIFILYKIINKKSRILEQKE</sequence>
<protein>
    <submittedName>
        <fullName evidence="2">Uncharacterized protein</fullName>
    </submittedName>
</protein>